<feature type="transmembrane region" description="Helical" evidence="1">
    <location>
        <begin position="14"/>
        <end position="34"/>
    </location>
</feature>
<proteinExistence type="predicted"/>
<evidence type="ECO:0000313" key="3">
    <source>
        <dbReference type="Proteomes" id="UP001221142"/>
    </source>
</evidence>
<keyword evidence="1" id="KW-1133">Transmembrane helix</keyword>
<comment type="caution">
    <text evidence="2">The sequence shown here is derived from an EMBL/GenBank/DDBJ whole genome shotgun (WGS) entry which is preliminary data.</text>
</comment>
<protein>
    <submittedName>
        <fullName evidence="2">Uncharacterized protein</fullName>
    </submittedName>
</protein>
<keyword evidence="3" id="KW-1185">Reference proteome</keyword>
<dbReference type="Proteomes" id="UP001221142">
    <property type="component" value="Unassembled WGS sequence"/>
</dbReference>
<dbReference type="AlphaFoldDB" id="A0AAD7FRK1"/>
<accession>A0AAD7FRK1</accession>
<feature type="transmembrane region" description="Helical" evidence="1">
    <location>
        <begin position="249"/>
        <end position="270"/>
    </location>
</feature>
<dbReference type="EMBL" id="JARKIF010000007">
    <property type="protein sequence ID" value="KAJ7634460.1"/>
    <property type="molecule type" value="Genomic_DNA"/>
</dbReference>
<feature type="transmembrane region" description="Helical" evidence="1">
    <location>
        <begin position="171"/>
        <end position="195"/>
    </location>
</feature>
<name>A0AAD7FRK1_9AGAR</name>
<keyword evidence="1" id="KW-0472">Membrane</keyword>
<sequence>MPSFPAASGVITRFFIETFLFGIYLVLFLTVLYLKLVRSNDRHRTASFWVLIGLIIQWCLIFAHWIDTIHETYHSFVTLSGGLEATLYWSNIARPTSLLQITTFILTHIITDTLVIQRLFVIFSRTYLPIAVPVALLMGQIVAGSGLINVFAHPTRESLTVLALHVLSNGWVTSTLVLSIAISFYSTAAISWKIWSIRRGLIGTKLQTYGPDRMSVMFFFAVFVESAALQAATAIVLLVLFQVGVAGQAVLMPVTPVIYGISTISIHVRVSLGYSNEPRTQPTMSLSQNNAARINFTTTTQTDDMYTGGRRRGDEEHALAVYGEAK</sequence>
<feature type="transmembrane region" description="Helical" evidence="1">
    <location>
        <begin position="97"/>
        <end position="115"/>
    </location>
</feature>
<organism evidence="2 3">
    <name type="scientific">Roridomyces roridus</name>
    <dbReference type="NCBI Taxonomy" id="1738132"/>
    <lineage>
        <taxon>Eukaryota</taxon>
        <taxon>Fungi</taxon>
        <taxon>Dikarya</taxon>
        <taxon>Basidiomycota</taxon>
        <taxon>Agaricomycotina</taxon>
        <taxon>Agaricomycetes</taxon>
        <taxon>Agaricomycetidae</taxon>
        <taxon>Agaricales</taxon>
        <taxon>Marasmiineae</taxon>
        <taxon>Mycenaceae</taxon>
        <taxon>Roridomyces</taxon>
    </lineage>
</organism>
<evidence type="ECO:0000256" key="1">
    <source>
        <dbReference type="SAM" id="Phobius"/>
    </source>
</evidence>
<feature type="transmembrane region" description="Helical" evidence="1">
    <location>
        <begin position="127"/>
        <end position="151"/>
    </location>
</feature>
<gene>
    <name evidence="2" type="ORF">FB45DRAFT_1056494</name>
</gene>
<evidence type="ECO:0000313" key="2">
    <source>
        <dbReference type="EMBL" id="KAJ7634460.1"/>
    </source>
</evidence>
<reference evidence="2" key="1">
    <citation type="submission" date="2023-03" db="EMBL/GenBank/DDBJ databases">
        <title>Massive genome expansion in bonnet fungi (Mycena s.s.) driven by repeated elements and novel gene families across ecological guilds.</title>
        <authorList>
            <consortium name="Lawrence Berkeley National Laboratory"/>
            <person name="Harder C.B."/>
            <person name="Miyauchi S."/>
            <person name="Viragh M."/>
            <person name="Kuo A."/>
            <person name="Thoen E."/>
            <person name="Andreopoulos B."/>
            <person name="Lu D."/>
            <person name="Skrede I."/>
            <person name="Drula E."/>
            <person name="Henrissat B."/>
            <person name="Morin E."/>
            <person name="Kohler A."/>
            <person name="Barry K."/>
            <person name="LaButti K."/>
            <person name="Morin E."/>
            <person name="Salamov A."/>
            <person name="Lipzen A."/>
            <person name="Mereny Z."/>
            <person name="Hegedus B."/>
            <person name="Baldrian P."/>
            <person name="Stursova M."/>
            <person name="Weitz H."/>
            <person name="Taylor A."/>
            <person name="Grigoriev I.V."/>
            <person name="Nagy L.G."/>
            <person name="Martin F."/>
            <person name="Kauserud H."/>
        </authorList>
    </citation>
    <scope>NUCLEOTIDE SEQUENCE</scope>
    <source>
        <strain evidence="2">9284</strain>
    </source>
</reference>
<keyword evidence="1" id="KW-0812">Transmembrane</keyword>
<feature type="transmembrane region" description="Helical" evidence="1">
    <location>
        <begin position="216"/>
        <end position="243"/>
    </location>
</feature>
<feature type="transmembrane region" description="Helical" evidence="1">
    <location>
        <begin position="46"/>
        <end position="66"/>
    </location>
</feature>